<dbReference type="Proteomes" id="UP000552709">
    <property type="component" value="Unassembled WGS sequence"/>
</dbReference>
<dbReference type="EMBL" id="JACHFL010000003">
    <property type="protein sequence ID" value="MBB5362489.1"/>
    <property type="molecule type" value="Genomic_DNA"/>
</dbReference>
<dbReference type="RefSeq" id="WP_184129458.1">
    <property type="nucleotide sequence ID" value="NZ_JACHFL010000003.1"/>
</dbReference>
<evidence type="ECO:0000313" key="2">
    <source>
        <dbReference type="Proteomes" id="UP000552709"/>
    </source>
</evidence>
<gene>
    <name evidence="1" type="ORF">HNQ08_001584</name>
</gene>
<accession>A0A7W8NCR2</accession>
<dbReference type="AlphaFoldDB" id="A0A7W8NCR2"/>
<keyword evidence="2" id="KW-1185">Reference proteome</keyword>
<organism evidence="1 2">
    <name type="scientific">Deinococcus humi</name>
    <dbReference type="NCBI Taxonomy" id="662880"/>
    <lineage>
        <taxon>Bacteria</taxon>
        <taxon>Thermotogati</taxon>
        <taxon>Deinococcota</taxon>
        <taxon>Deinococci</taxon>
        <taxon>Deinococcales</taxon>
        <taxon>Deinococcaceae</taxon>
        <taxon>Deinococcus</taxon>
    </lineage>
</organism>
<evidence type="ECO:0000313" key="1">
    <source>
        <dbReference type="EMBL" id="MBB5362489.1"/>
    </source>
</evidence>
<reference evidence="1 2" key="1">
    <citation type="submission" date="2020-08" db="EMBL/GenBank/DDBJ databases">
        <title>Genomic Encyclopedia of Type Strains, Phase IV (KMG-IV): sequencing the most valuable type-strain genomes for metagenomic binning, comparative biology and taxonomic classification.</title>
        <authorList>
            <person name="Goeker M."/>
        </authorList>
    </citation>
    <scope>NUCLEOTIDE SEQUENCE [LARGE SCALE GENOMIC DNA]</scope>
    <source>
        <strain evidence="1 2">DSM 27939</strain>
    </source>
</reference>
<name>A0A7W8NCR2_9DEIO</name>
<sequence length="69" mass="7507">MSAPQQLHTTLTTTGQLLQPYAALHSVQVQRVVNDLVEGHAPRDASDVATLLALTLHGIPKRQRSRARA</sequence>
<protein>
    <submittedName>
        <fullName evidence="1">Uncharacterized protein</fullName>
    </submittedName>
</protein>
<comment type="caution">
    <text evidence="1">The sequence shown here is derived from an EMBL/GenBank/DDBJ whole genome shotgun (WGS) entry which is preliminary data.</text>
</comment>
<proteinExistence type="predicted"/>